<dbReference type="AlphaFoldDB" id="A0A650M4Y4"/>
<name>A0A650M4Y4_9CLOT</name>
<dbReference type="InterPro" id="IPR008972">
    <property type="entry name" value="Cupredoxin"/>
</dbReference>
<dbReference type="Proteomes" id="UP000789738">
    <property type="component" value="Unassembled WGS sequence"/>
</dbReference>
<evidence type="ECO:0000313" key="1">
    <source>
        <dbReference type="EMBL" id="CAG9711203.1"/>
    </source>
</evidence>
<dbReference type="EMBL" id="UWJD01000001">
    <property type="protein sequence ID" value="VCT83033.1"/>
    <property type="molecule type" value="Genomic_DNA"/>
</dbReference>
<sequence length="70" mass="8026">MVITSEINNLKLPMKMELNISHHLQKKLLKLIPELFVKAWGYNCSVPVPTIIVKPNDKVCIRVIAWTRSA</sequence>
<gene>
    <name evidence="1" type="ORF">CNEO_45146</name>
    <name evidence="2" type="ORF">CNEONATNEC25_00627</name>
</gene>
<accession>A0A650M4Y4</accession>
<dbReference type="SUPFAM" id="SSF49503">
    <property type="entry name" value="Cupredoxins"/>
    <property type="match status" value="1"/>
</dbReference>
<reference evidence="2 3" key="1">
    <citation type="submission" date="2018-06" db="EMBL/GenBank/DDBJ databases">
        <authorList>
            <consortium name="IHU Genomes"/>
        </authorList>
    </citation>
    <scope>NUCLEOTIDE SEQUENCE [LARGE SCALE GENOMIC DNA]</scope>
    <source>
        <strain evidence="2 3">NEC25</strain>
    </source>
</reference>
<organism evidence="2 3">
    <name type="scientific">Clostridium neonatale</name>
    <dbReference type="NCBI Taxonomy" id="137838"/>
    <lineage>
        <taxon>Bacteria</taxon>
        <taxon>Bacillati</taxon>
        <taxon>Bacillota</taxon>
        <taxon>Clostridia</taxon>
        <taxon>Eubacteriales</taxon>
        <taxon>Clostridiaceae</taxon>
        <taxon>Clostridium</taxon>
    </lineage>
</organism>
<protein>
    <submittedName>
        <fullName evidence="2">Uncharacterized protein</fullName>
    </submittedName>
</protein>
<reference evidence="1" key="2">
    <citation type="submission" date="2021-10" db="EMBL/GenBank/DDBJ databases">
        <authorList>
            <person name="Mesa V."/>
        </authorList>
    </citation>
    <scope>NUCLEOTIDE SEQUENCE</scope>
    <source>
        <strain evidence="1">CC3_PB</strain>
    </source>
</reference>
<dbReference type="EMBL" id="CAKJVE010000004">
    <property type="protein sequence ID" value="CAG9711203.1"/>
    <property type="molecule type" value="Genomic_DNA"/>
</dbReference>
<dbReference type="RefSeq" id="WP_159150776.1">
    <property type="nucleotide sequence ID" value="NZ_CAKJVE010000004.1"/>
</dbReference>
<dbReference type="Proteomes" id="UP000431451">
    <property type="component" value="Unassembled WGS sequence"/>
</dbReference>
<proteinExistence type="predicted"/>
<dbReference type="Gene3D" id="2.60.40.420">
    <property type="entry name" value="Cupredoxins - blue copper proteins"/>
    <property type="match status" value="1"/>
</dbReference>
<evidence type="ECO:0000313" key="3">
    <source>
        <dbReference type="Proteomes" id="UP000431451"/>
    </source>
</evidence>
<evidence type="ECO:0000313" key="2">
    <source>
        <dbReference type="EMBL" id="VCT83033.1"/>
    </source>
</evidence>